<evidence type="ECO:0000313" key="1">
    <source>
        <dbReference type="EMBL" id="GAA1815251.1"/>
    </source>
</evidence>
<organism evidence="1 2">
    <name type="scientific">Luedemannella flava</name>
    <dbReference type="NCBI Taxonomy" id="349316"/>
    <lineage>
        <taxon>Bacteria</taxon>
        <taxon>Bacillati</taxon>
        <taxon>Actinomycetota</taxon>
        <taxon>Actinomycetes</taxon>
        <taxon>Micromonosporales</taxon>
        <taxon>Micromonosporaceae</taxon>
        <taxon>Luedemannella</taxon>
    </lineage>
</organism>
<dbReference type="EMBL" id="BAAALT010000130">
    <property type="protein sequence ID" value="GAA1815251.1"/>
    <property type="molecule type" value="Genomic_DNA"/>
</dbReference>
<gene>
    <name evidence="1" type="ORF">GCM10009682_40420</name>
</gene>
<evidence type="ECO:0008006" key="3">
    <source>
        <dbReference type="Google" id="ProtNLM"/>
    </source>
</evidence>
<keyword evidence="2" id="KW-1185">Reference proteome</keyword>
<dbReference type="InterPro" id="IPR017853">
    <property type="entry name" value="GH"/>
</dbReference>
<evidence type="ECO:0000313" key="2">
    <source>
        <dbReference type="Proteomes" id="UP001500218"/>
    </source>
</evidence>
<dbReference type="SUPFAM" id="SSF51445">
    <property type="entry name" value="(Trans)glycosidases"/>
    <property type="match status" value="1"/>
</dbReference>
<sequence>MGLPEPTYPCSYDGRWWDFQGLREFCTPWREVAARGVSVHIGEFGCFAATSDDVAVRWFADLLAAFREFRWGWALWEFEGPFGVVGHGREGAHFEPHDGYLVDRRLLDLLTP</sequence>
<comment type="caution">
    <text evidence="1">The sequence shown here is derived from an EMBL/GenBank/DDBJ whole genome shotgun (WGS) entry which is preliminary data.</text>
</comment>
<accession>A0ABN2M8U6</accession>
<reference evidence="1 2" key="1">
    <citation type="journal article" date="2019" name="Int. J. Syst. Evol. Microbiol.">
        <title>The Global Catalogue of Microorganisms (GCM) 10K type strain sequencing project: providing services to taxonomists for standard genome sequencing and annotation.</title>
        <authorList>
            <consortium name="The Broad Institute Genomics Platform"/>
            <consortium name="The Broad Institute Genome Sequencing Center for Infectious Disease"/>
            <person name="Wu L."/>
            <person name="Ma J."/>
        </authorList>
    </citation>
    <scope>NUCLEOTIDE SEQUENCE [LARGE SCALE GENOMIC DNA]</scope>
    <source>
        <strain evidence="1 2">JCM 13250</strain>
    </source>
</reference>
<protein>
    <recommendedName>
        <fullName evidence="3">Cellulase</fullName>
    </recommendedName>
</protein>
<dbReference type="Proteomes" id="UP001500218">
    <property type="component" value="Unassembled WGS sequence"/>
</dbReference>
<proteinExistence type="predicted"/>
<name>A0ABN2M8U6_9ACTN</name>
<dbReference type="Gene3D" id="3.20.20.80">
    <property type="entry name" value="Glycosidases"/>
    <property type="match status" value="1"/>
</dbReference>